<evidence type="ECO:0000256" key="9">
    <source>
        <dbReference type="ARBA" id="ARBA00023136"/>
    </source>
</evidence>
<keyword evidence="3" id="KW-0812">Transmembrane</keyword>
<dbReference type="InterPro" id="IPR036639">
    <property type="entry name" value="Cyt_c_oxidase_su4_sf"/>
</dbReference>
<keyword evidence="8" id="KW-0496">Mitochondrion</keyword>
<dbReference type="Gene3D" id="1.10.442.10">
    <property type="entry name" value="Cytochrome c oxidase subunit IV"/>
    <property type="match status" value="1"/>
</dbReference>
<evidence type="ECO:0000256" key="7">
    <source>
        <dbReference type="ARBA" id="ARBA00023002"/>
    </source>
</evidence>
<dbReference type="Proteomes" id="UP001221142">
    <property type="component" value="Unassembled WGS sequence"/>
</dbReference>
<name>A0AAD7AX37_9AGAR</name>
<dbReference type="PANTHER" id="PTHR10707:SF10">
    <property type="entry name" value="CYTOCHROME C OXIDASE SUBUNIT 4"/>
    <property type="match status" value="1"/>
</dbReference>
<keyword evidence="9" id="KW-0472">Membrane</keyword>
<dbReference type="EMBL" id="JARKIF010000204">
    <property type="protein sequence ID" value="KAJ7602741.1"/>
    <property type="molecule type" value="Genomic_DNA"/>
</dbReference>
<gene>
    <name evidence="10" type="ORF">FB45DRAFT_854701</name>
</gene>
<dbReference type="GO" id="GO:0016491">
    <property type="term" value="F:oxidoreductase activity"/>
    <property type="evidence" value="ECO:0007669"/>
    <property type="project" value="UniProtKB-KW"/>
</dbReference>
<keyword evidence="6" id="KW-1133">Transmembrane helix</keyword>
<comment type="caution">
    <text evidence="10">The sequence shown here is derived from an EMBL/GenBank/DDBJ whole genome shotgun (WGS) entry which is preliminary data.</text>
</comment>
<keyword evidence="4" id="KW-0999">Mitochondrion inner membrane</keyword>
<evidence type="ECO:0000256" key="6">
    <source>
        <dbReference type="ARBA" id="ARBA00022989"/>
    </source>
</evidence>
<keyword evidence="11" id="KW-1185">Reference proteome</keyword>
<evidence type="ECO:0000256" key="4">
    <source>
        <dbReference type="ARBA" id="ARBA00022792"/>
    </source>
</evidence>
<evidence type="ECO:0000313" key="11">
    <source>
        <dbReference type="Proteomes" id="UP001221142"/>
    </source>
</evidence>
<dbReference type="InterPro" id="IPR004203">
    <property type="entry name" value="Cyt_c_oxidase_su4_fam"/>
</dbReference>
<dbReference type="GO" id="GO:0005743">
    <property type="term" value="C:mitochondrial inner membrane"/>
    <property type="evidence" value="ECO:0007669"/>
    <property type="project" value="UniProtKB-SubCell"/>
</dbReference>
<evidence type="ECO:0000313" key="10">
    <source>
        <dbReference type="EMBL" id="KAJ7602741.1"/>
    </source>
</evidence>
<dbReference type="GO" id="GO:0045277">
    <property type="term" value="C:respiratory chain complex IV"/>
    <property type="evidence" value="ECO:0007669"/>
    <property type="project" value="InterPro"/>
</dbReference>
<evidence type="ECO:0000256" key="1">
    <source>
        <dbReference type="ARBA" id="ARBA00004434"/>
    </source>
</evidence>
<reference evidence="10" key="1">
    <citation type="submission" date="2023-03" db="EMBL/GenBank/DDBJ databases">
        <title>Massive genome expansion in bonnet fungi (Mycena s.s.) driven by repeated elements and novel gene families across ecological guilds.</title>
        <authorList>
            <consortium name="Lawrence Berkeley National Laboratory"/>
            <person name="Harder C.B."/>
            <person name="Miyauchi S."/>
            <person name="Viragh M."/>
            <person name="Kuo A."/>
            <person name="Thoen E."/>
            <person name="Andreopoulos B."/>
            <person name="Lu D."/>
            <person name="Skrede I."/>
            <person name="Drula E."/>
            <person name="Henrissat B."/>
            <person name="Morin E."/>
            <person name="Kohler A."/>
            <person name="Barry K."/>
            <person name="LaButti K."/>
            <person name="Morin E."/>
            <person name="Salamov A."/>
            <person name="Lipzen A."/>
            <person name="Mereny Z."/>
            <person name="Hegedus B."/>
            <person name="Baldrian P."/>
            <person name="Stursova M."/>
            <person name="Weitz H."/>
            <person name="Taylor A."/>
            <person name="Grigoriev I.V."/>
            <person name="Nagy L.G."/>
            <person name="Martin F."/>
            <person name="Kauserud H."/>
        </authorList>
    </citation>
    <scope>NUCLEOTIDE SEQUENCE</scope>
    <source>
        <strain evidence="10">9284</strain>
    </source>
</reference>
<accession>A0AAD7AX37</accession>
<proteinExistence type="inferred from homology"/>
<evidence type="ECO:0000256" key="3">
    <source>
        <dbReference type="ARBA" id="ARBA00022692"/>
    </source>
</evidence>
<dbReference type="AlphaFoldDB" id="A0AAD7AX37"/>
<dbReference type="SUPFAM" id="SSF81406">
    <property type="entry name" value="Mitochondrial cytochrome c oxidase subunit IV"/>
    <property type="match status" value="1"/>
</dbReference>
<dbReference type="PANTHER" id="PTHR10707">
    <property type="entry name" value="CYTOCHROME C OXIDASE SUBUNIT IV"/>
    <property type="match status" value="1"/>
</dbReference>
<keyword evidence="5" id="KW-0809">Transit peptide</keyword>
<dbReference type="GO" id="GO:0006123">
    <property type="term" value="P:mitochondrial electron transport, cytochrome c to oxygen"/>
    <property type="evidence" value="ECO:0007669"/>
    <property type="project" value="InterPro"/>
</dbReference>
<protein>
    <submittedName>
        <fullName evidence="10">Cytochrome c oxidase subunit IV-domain-containing protein</fullName>
    </submittedName>
</protein>
<keyword evidence="7" id="KW-0560">Oxidoreductase</keyword>
<evidence type="ECO:0000256" key="8">
    <source>
        <dbReference type="ARBA" id="ARBA00023128"/>
    </source>
</evidence>
<comment type="subcellular location">
    <subcellularLocation>
        <location evidence="1">Mitochondrion inner membrane</location>
        <topology evidence="1">Single-pass membrane protein</topology>
    </subcellularLocation>
</comment>
<evidence type="ECO:0000256" key="2">
    <source>
        <dbReference type="ARBA" id="ARBA00008135"/>
    </source>
</evidence>
<comment type="similarity">
    <text evidence="2">Belongs to the cytochrome c oxidase IV family.</text>
</comment>
<evidence type="ECO:0000256" key="5">
    <source>
        <dbReference type="ARBA" id="ARBA00022946"/>
    </source>
</evidence>
<sequence>MPRYCHCWSRPCLPLCRRRAQARPCCHPARQHRGSVAILSPEKNDVAEQLEEIQKRDWKSLSTDEKKAAYYVAFGPHGGRKPIHERATASRLRLALRVPLAVAGLLSCSSGLPVNHSKEWQEAMNERAIEQKMNPITGVSSAFLPSFPAQSMSRYRLGRIQGKGFVQ</sequence>
<dbReference type="Pfam" id="PF02936">
    <property type="entry name" value="COX4"/>
    <property type="match status" value="1"/>
</dbReference>
<organism evidence="10 11">
    <name type="scientific">Roridomyces roridus</name>
    <dbReference type="NCBI Taxonomy" id="1738132"/>
    <lineage>
        <taxon>Eukaryota</taxon>
        <taxon>Fungi</taxon>
        <taxon>Dikarya</taxon>
        <taxon>Basidiomycota</taxon>
        <taxon>Agaricomycotina</taxon>
        <taxon>Agaricomycetes</taxon>
        <taxon>Agaricomycetidae</taxon>
        <taxon>Agaricales</taxon>
        <taxon>Marasmiineae</taxon>
        <taxon>Mycenaceae</taxon>
        <taxon>Roridomyces</taxon>
    </lineage>
</organism>